<dbReference type="OMA" id="SWIVDAM"/>
<dbReference type="Proteomes" id="UP000053201">
    <property type="component" value="Unassembled WGS sequence"/>
</dbReference>
<dbReference type="InParanoid" id="A0A0L0HLM5"/>
<name>A0A0L0HLM5_SPIPD</name>
<evidence type="ECO:0000313" key="3">
    <source>
        <dbReference type="EMBL" id="KND01709.1"/>
    </source>
</evidence>
<dbReference type="eggNOG" id="KOG1550">
    <property type="taxonomic scope" value="Eukaryota"/>
</dbReference>
<feature type="region of interest" description="Disordered" evidence="2">
    <location>
        <begin position="105"/>
        <end position="142"/>
    </location>
</feature>
<dbReference type="InterPro" id="IPR050767">
    <property type="entry name" value="Sel1_AlgK"/>
</dbReference>
<proteinExistence type="inferred from homology"/>
<evidence type="ECO:0000313" key="4">
    <source>
        <dbReference type="Proteomes" id="UP000053201"/>
    </source>
</evidence>
<sequence length="479" mass="53209">MSVDESDPIAMMHYADRLIYEAQESGSEELKADIGSKALHYYISAARSGVPEAARKAAVHLWEAGQRRGAKKLLREAAQEGDLAATKILAEWLWAEDYPAVRSTSQSLEIAKREEEPEDEEGDDSDDEDVEMGHGLTPQNNIDRVTKVSKARRQAFHLWCLAADRFGDLTSMRKVAECYANGEGVGIVDMDKSIAYWERAASKDDRTAMAALARYYHQRSHETFKRRGKGPIMNSISAPHEDVALNEDGDGTAMVKLLRYTWMAASDGDIFCLRHLASAHQHGYHGAQKDVPAALQLYMAAAAQGDISARAAAADILYHGDDGVAPDRVGAFALYTQAAKEGLVPSYKALADCYRTGQGAPDDKCNLELAYMYYSEAAQQGCTTSLRMLGDLHWNGDGCVKDRAKAAEFYEQAAAAGDLEAERCLARCYWLGHGTVRDREKAKEIWREMARNCDSLGDEERRRLEIMDDEAFEELMEYC</sequence>
<dbReference type="SMART" id="SM00671">
    <property type="entry name" value="SEL1"/>
    <property type="match status" value="7"/>
</dbReference>
<dbReference type="RefSeq" id="XP_016609748.1">
    <property type="nucleotide sequence ID" value="XM_016751766.1"/>
</dbReference>
<evidence type="ECO:0000256" key="2">
    <source>
        <dbReference type="SAM" id="MobiDB-lite"/>
    </source>
</evidence>
<comment type="similarity">
    <text evidence="1">Belongs to the sel-1 family.</text>
</comment>
<dbReference type="EMBL" id="KQ257454">
    <property type="protein sequence ID" value="KND01709.1"/>
    <property type="molecule type" value="Genomic_DNA"/>
</dbReference>
<dbReference type="PANTHER" id="PTHR11102:SF160">
    <property type="entry name" value="ERAD-ASSOCIATED E3 UBIQUITIN-PROTEIN LIGASE COMPONENT HRD3"/>
    <property type="match status" value="1"/>
</dbReference>
<organism evidence="3 4">
    <name type="scientific">Spizellomyces punctatus (strain DAOM BR117)</name>
    <dbReference type="NCBI Taxonomy" id="645134"/>
    <lineage>
        <taxon>Eukaryota</taxon>
        <taxon>Fungi</taxon>
        <taxon>Fungi incertae sedis</taxon>
        <taxon>Chytridiomycota</taxon>
        <taxon>Chytridiomycota incertae sedis</taxon>
        <taxon>Chytridiomycetes</taxon>
        <taxon>Spizellomycetales</taxon>
        <taxon>Spizellomycetaceae</taxon>
        <taxon>Spizellomyces</taxon>
    </lineage>
</organism>
<dbReference type="PANTHER" id="PTHR11102">
    <property type="entry name" value="SEL-1-LIKE PROTEIN"/>
    <property type="match status" value="1"/>
</dbReference>
<dbReference type="Gene3D" id="1.25.40.10">
    <property type="entry name" value="Tetratricopeptide repeat domain"/>
    <property type="match status" value="2"/>
</dbReference>
<reference evidence="3 4" key="1">
    <citation type="submission" date="2009-08" db="EMBL/GenBank/DDBJ databases">
        <title>The Genome Sequence of Spizellomyces punctatus strain DAOM BR117.</title>
        <authorList>
            <consortium name="The Broad Institute Genome Sequencing Platform"/>
            <person name="Russ C."/>
            <person name="Cuomo C."/>
            <person name="Shea T."/>
            <person name="Young S.K."/>
            <person name="Zeng Q."/>
            <person name="Koehrsen M."/>
            <person name="Haas B."/>
            <person name="Borodovsky M."/>
            <person name="Guigo R."/>
            <person name="Alvarado L."/>
            <person name="Berlin A."/>
            <person name="Bochicchio J."/>
            <person name="Borenstein D."/>
            <person name="Chapman S."/>
            <person name="Chen Z."/>
            <person name="Engels R."/>
            <person name="Freedman E."/>
            <person name="Gellesch M."/>
            <person name="Goldberg J."/>
            <person name="Griggs A."/>
            <person name="Gujja S."/>
            <person name="Heiman D."/>
            <person name="Hepburn T."/>
            <person name="Howarth C."/>
            <person name="Jen D."/>
            <person name="Larson L."/>
            <person name="Lewis B."/>
            <person name="Mehta T."/>
            <person name="Park D."/>
            <person name="Pearson M."/>
            <person name="Roberts A."/>
            <person name="Saif S."/>
            <person name="Shenoy N."/>
            <person name="Sisk P."/>
            <person name="Stolte C."/>
            <person name="Sykes S."/>
            <person name="Thomson T."/>
            <person name="Walk T."/>
            <person name="White J."/>
            <person name="Yandava C."/>
            <person name="Burger G."/>
            <person name="Gray M.W."/>
            <person name="Holland P.W.H."/>
            <person name="King N."/>
            <person name="Lang F.B.F."/>
            <person name="Roger A.J."/>
            <person name="Ruiz-Trillo I."/>
            <person name="Lander E."/>
            <person name="Nusbaum C."/>
        </authorList>
    </citation>
    <scope>NUCLEOTIDE SEQUENCE [LARGE SCALE GENOMIC DNA]</scope>
    <source>
        <strain evidence="3 4">DAOM BR117</strain>
    </source>
</reference>
<dbReference type="AlphaFoldDB" id="A0A0L0HLM5"/>
<feature type="compositionally biased region" description="Acidic residues" evidence="2">
    <location>
        <begin position="116"/>
        <end position="130"/>
    </location>
</feature>
<dbReference type="InterPro" id="IPR006597">
    <property type="entry name" value="Sel1-like"/>
</dbReference>
<evidence type="ECO:0000256" key="1">
    <source>
        <dbReference type="ARBA" id="ARBA00038101"/>
    </source>
</evidence>
<gene>
    <name evidence="3" type="ORF">SPPG_03503</name>
</gene>
<dbReference type="Pfam" id="PF08238">
    <property type="entry name" value="Sel1"/>
    <property type="match status" value="8"/>
</dbReference>
<dbReference type="InterPro" id="IPR011990">
    <property type="entry name" value="TPR-like_helical_dom_sf"/>
</dbReference>
<dbReference type="OrthoDB" id="442451at2759"/>
<dbReference type="STRING" id="645134.A0A0L0HLM5"/>
<dbReference type="VEuPathDB" id="FungiDB:SPPG_03503"/>
<accession>A0A0L0HLM5</accession>
<dbReference type="SUPFAM" id="SSF81901">
    <property type="entry name" value="HCP-like"/>
    <property type="match status" value="3"/>
</dbReference>
<dbReference type="GeneID" id="27687014"/>
<keyword evidence="4" id="KW-1185">Reference proteome</keyword>
<protein>
    <submittedName>
        <fullName evidence="3">Uncharacterized protein</fullName>
    </submittedName>
</protein>